<sequence length="358" mass="42091">MNENLLVHTNDKEYKQFFIELKEKVKNSQLKAAVKVNYELLNLYWELGKEITEKQKEYSWGDSFIANLSNDLKKEFPDMKGFSVQNLKNIRYWYLFYAKYLIGLQPVSQLEKIENAIKSIPWGHNQRIMYKCKNVKEAIFYVEKTIENGWSRTILEHQIDSKLYERLGSAISNFENRLPKVQSELAKQIIKDPYNFDFLTLRDKYDERELEDALVKQITSFLLELGTGFSYIGRQVHLKVGDSDFYIDLLFYHVKLHCYVVVELKTEKFKPDFAGQLNFYVTAVNRDLKSQEDNQTIGILICKDKDNVVAEYSLANISQPIGISKYEISKLLEKEYKSSLPSIEEIEQSIKDIENKKK</sequence>
<dbReference type="Pfam" id="PF06250">
    <property type="entry name" value="YhcG_C"/>
    <property type="match status" value="1"/>
</dbReference>
<dbReference type="InterPro" id="IPR009362">
    <property type="entry name" value="YhcG_C"/>
</dbReference>
<evidence type="ECO:0000313" key="3">
    <source>
        <dbReference type="EMBL" id="QQB74875.1"/>
    </source>
</evidence>
<dbReference type="PANTHER" id="PTHR30547">
    <property type="entry name" value="UNCHARACTERIZED PROTEIN YHCG-RELATED"/>
    <property type="match status" value="1"/>
</dbReference>
<evidence type="ECO:0000313" key="4">
    <source>
        <dbReference type="Proteomes" id="UP000595577"/>
    </source>
</evidence>
<feature type="domain" description="YhcG N-terminal" evidence="2">
    <location>
        <begin position="20"/>
        <end position="166"/>
    </location>
</feature>
<dbReference type="InterPro" id="IPR041527">
    <property type="entry name" value="YhcG_N"/>
</dbReference>
<feature type="domain" description="YhcG PDDEXK nuclease" evidence="1">
    <location>
        <begin position="187"/>
        <end position="341"/>
    </location>
</feature>
<protein>
    <submittedName>
        <fullName evidence="3">DUF1016 family protein</fullName>
    </submittedName>
</protein>
<dbReference type="GO" id="GO:0003676">
    <property type="term" value="F:nucleic acid binding"/>
    <property type="evidence" value="ECO:0007669"/>
    <property type="project" value="InterPro"/>
</dbReference>
<dbReference type="InterPro" id="IPR011856">
    <property type="entry name" value="tRNA_endonuc-like_dom_sf"/>
</dbReference>
<dbReference type="Proteomes" id="UP000595577">
    <property type="component" value="Chromosome"/>
</dbReference>
<reference evidence="3 4" key="1">
    <citation type="submission" date="2020-12" db="EMBL/GenBank/DDBJ databases">
        <title>FDA dAtabase for Regulatory Grade micrObial Sequences (FDA-ARGOS): Supporting development and validation of Infectious Disease Dx tests.</title>
        <authorList>
            <person name="Sproer C."/>
            <person name="Gronow S."/>
            <person name="Severitt S."/>
            <person name="Schroder I."/>
            <person name="Tallon L."/>
            <person name="Sadzewicz L."/>
            <person name="Zhao X."/>
            <person name="Boylan J."/>
            <person name="Ott S."/>
            <person name="Bowen H."/>
            <person name="Vavikolanu K."/>
            <person name="Mehta A."/>
            <person name="Aluvathingal J."/>
            <person name="Nadendla S."/>
            <person name="Lowell S."/>
            <person name="Myers T."/>
            <person name="Yan Y."/>
            <person name="Sichtig H."/>
        </authorList>
    </citation>
    <scope>NUCLEOTIDE SEQUENCE [LARGE SCALE GENOMIC DNA]</scope>
    <source>
        <strain evidence="3 4">FDAARGOS_999</strain>
    </source>
</reference>
<accession>A0A7T4KI85</accession>
<evidence type="ECO:0000259" key="1">
    <source>
        <dbReference type="Pfam" id="PF06250"/>
    </source>
</evidence>
<proteinExistence type="predicted"/>
<dbReference type="EMBL" id="CP066022">
    <property type="protein sequence ID" value="QQB74875.1"/>
    <property type="molecule type" value="Genomic_DNA"/>
</dbReference>
<dbReference type="Pfam" id="PF17761">
    <property type="entry name" value="DUF1016_N"/>
    <property type="match status" value="1"/>
</dbReference>
<evidence type="ECO:0000259" key="2">
    <source>
        <dbReference type="Pfam" id="PF17761"/>
    </source>
</evidence>
<gene>
    <name evidence="3" type="ORF">I6H56_05325</name>
</gene>
<dbReference type="RefSeq" id="WP_198481262.1">
    <property type="nucleotide sequence ID" value="NZ_CP066022.1"/>
</dbReference>
<dbReference type="Gene3D" id="3.40.1350.10">
    <property type="match status" value="1"/>
</dbReference>
<organism evidence="3 4">
    <name type="scientific">Fusobacterium canifelinum</name>
    <dbReference type="NCBI Taxonomy" id="285729"/>
    <lineage>
        <taxon>Bacteria</taxon>
        <taxon>Fusobacteriati</taxon>
        <taxon>Fusobacteriota</taxon>
        <taxon>Fusobacteriia</taxon>
        <taxon>Fusobacteriales</taxon>
        <taxon>Fusobacteriaceae</taxon>
        <taxon>Fusobacterium</taxon>
    </lineage>
</organism>
<dbReference type="PANTHER" id="PTHR30547:SF5">
    <property type="entry name" value="NUCLEASE YHCG-RELATED"/>
    <property type="match status" value="1"/>
</dbReference>
<dbReference type="AlphaFoldDB" id="A0A7T4KI85"/>
<name>A0A7T4KI85_9FUSO</name>
<dbReference type="InterPro" id="IPR053148">
    <property type="entry name" value="PD-DEXK-like_domain"/>
</dbReference>